<comment type="caution">
    <text evidence="2">The sequence shown here is derived from an EMBL/GenBank/DDBJ whole genome shotgun (WGS) entry which is preliminary data.</text>
</comment>
<evidence type="ECO:0000313" key="2">
    <source>
        <dbReference type="EMBL" id="TNN63552.1"/>
    </source>
</evidence>
<sequence length="239" mass="27309">MALHWVPTQKSVFFSKEKQHVVICDVSHSLYFVSHIENLATVTSLEASLMRPGQNRMEPNVREGLDLRHAQVVALSTGTKCINGEYLSDQGQVVNDCHAEVTARRALLRFLYSQLELFLSKRLEDWEESIFVRHKESGYRLRDNVHFHMYISTSPCGDGRLNSPYEITTDLHSSRHLMRKQRSHLRTKIESGEGTVPVRGRGPVQTWDGVLQGEQLITMSCTDKITRGRGLSLRLYSVE</sequence>
<feature type="domain" description="A to I editase" evidence="1">
    <location>
        <begin position="74"/>
        <end position="234"/>
    </location>
</feature>
<gene>
    <name evidence="2" type="primary">ADARB2_0</name>
    <name evidence="2" type="ORF">EYF80_026204</name>
</gene>
<dbReference type="GO" id="GO:0006382">
    <property type="term" value="P:adenosine to inosine editing"/>
    <property type="evidence" value="ECO:0007669"/>
    <property type="project" value="TreeGrafter"/>
</dbReference>
<dbReference type="EMBL" id="SRLO01000270">
    <property type="protein sequence ID" value="TNN63552.1"/>
    <property type="molecule type" value="Genomic_DNA"/>
</dbReference>
<dbReference type="GO" id="GO:0005730">
    <property type="term" value="C:nucleolus"/>
    <property type="evidence" value="ECO:0007669"/>
    <property type="project" value="TreeGrafter"/>
</dbReference>
<dbReference type="GO" id="GO:0006396">
    <property type="term" value="P:RNA processing"/>
    <property type="evidence" value="ECO:0007669"/>
    <property type="project" value="InterPro"/>
</dbReference>
<evidence type="ECO:0000313" key="3">
    <source>
        <dbReference type="Proteomes" id="UP000314294"/>
    </source>
</evidence>
<reference evidence="2 3" key="1">
    <citation type="submission" date="2019-03" db="EMBL/GenBank/DDBJ databases">
        <title>First draft genome of Liparis tanakae, snailfish: a comprehensive survey of snailfish specific genes.</title>
        <authorList>
            <person name="Kim W."/>
            <person name="Song I."/>
            <person name="Jeong J.-H."/>
            <person name="Kim D."/>
            <person name="Kim S."/>
            <person name="Ryu S."/>
            <person name="Song J.Y."/>
            <person name="Lee S.K."/>
        </authorList>
    </citation>
    <scope>NUCLEOTIDE SEQUENCE [LARGE SCALE GENOMIC DNA]</scope>
    <source>
        <tissue evidence="2">Muscle</tissue>
    </source>
</reference>
<dbReference type="SMART" id="SM00552">
    <property type="entry name" value="ADEAMc"/>
    <property type="match status" value="1"/>
</dbReference>
<name>A0A4Z2HFH5_9TELE</name>
<accession>A0A4Z2HFH5</accession>
<dbReference type="GO" id="GO:0003725">
    <property type="term" value="F:double-stranded RNA binding"/>
    <property type="evidence" value="ECO:0007669"/>
    <property type="project" value="TreeGrafter"/>
</dbReference>
<dbReference type="OrthoDB" id="10268011at2759"/>
<dbReference type="InterPro" id="IPR002466">
    <property type="entry name" value="A_deamin"/>
</dbReference>
<dbReference type="GO" id="GO:0005737">
    <property type="term" value="C:cytoplasm"/>
    <property type="evidence" value="ECO:0007669"/>
    <property type="project" value="TreeGrafter"/>
</dbReference>
<dbReference type="PROSITE" id="PS50141">
    <property type="entry name" value="A_DEAMIN_EDITASE"/>
    <property type="match status" value="1"/>
</dbReference>
<protein>
    <submittedName>
        <fullName evidence="2">Double-stranded RNA-specific editase B2</fullName>
    </submittedName>
</protein>
<keyword evidence="3" id="KW-1185">Reference proteome</keyword>
<organism evidence="2 3">
    <name type="scientific">Liparis tanakae</name>
    <name type="common">Tanaka's snailfish</name>
    <dbReference type="NCBI Taxonomy" id="230148"/>
    <lineage>
        <taxon>Eukaryota</taxon>
        <taxon>Metazoa</taxon>
        <taxon>Chordata</taxon>
        <taxon>Craniata</taxon>
        <taxon>Vertebrata</taxon>
        <taxon>Euteleostomi</taxon>
        <taxon>Actinopterygii</taxon>
        <taxon>Neopterygii</taxon>
        <taxon>Teleostei</taxon>
        <taxon>Neoteleostei</taxon>
        <taxon>Acanthomorphata</taxon>
        <taxon>Eupercaria</taxon>
        <taxon>Perciformes</taxon>
        <taxon>Cottioidei</taxon>
        <taxon>Cottales</taxon>
        <taxon>Liparidae</taxon>
        <taxon>Liparis</taxon>
    </lineage>
</organism>
<dbReference type="Pfam" id="PF02137">
    <property type="entry name" value="A_deamin"/>
    <property type="match status" value="1"/>
</dbReference>
<evidence type="ECO:0000259" key="1">
    <source>
        <dbReference type="PROSITE" id="PS50141"/>
    </source>
</evidence>
<dbReference type="Proteomes" id="UP000314294">
    <property type="component" value="Unassembled WGS sequence"/>
</dbReference>
<proteinExistence type="predicted"/>
<dbReference type="GO" id="GO:0008251">
    <property type="term" value="F:tRNA-specific adenosine deaminase activity"/>
    <property type="evidence" value="ECO:0007669"/>
    <property type="project" value="TreeGrafter"/>
</dbReference>
<dbReference type="PANTHER" id="PTHR10910">
    <property type="entry name" value="EUKARYOTE SPECIFIC DSRNA BINDING PROTEIN"/>
    <property type="match status" value="1"/>
</dbReference>
<dbReference type="GO" id="GO:0003726">
    <property type="term" value="F:double-stranded RNA adenosine deaminase activity"/>
    <property type="evidence" value="ECO:0007669"/>
    <property type="project" value="TreeGrafter"/>
</dbReference>
<dbReference type="AlphaFoldDB" id="A0A4Z2HFH5"/>
<dbReference type="PANTHER" id="PTHR10910:SF17">
    <property type="entry name" value="DOUBLE-STRANDED RNA-SPECIFIC EDITASE B2"/>
    <property type="match status" value="1"/>
</dbReference>